<dbReference type="OrthoDB" id="9779968at2"/>
<dbReference type="STRING" id="1349421.OI18_02720"/>
<dbReference type="PANTHER" id="PTHR43737:SF1">
    <property type="entry name" value="DUF1501 DOMAIN-CONTAINING PROTEIN"/>
    <property type="match status" value="1"/>
</dbReference>
<name>A0A0C1L9B1_9BACT</name>
<comment type="caution">
    <text evidence="1">The sequence shown here is derived from an EMBL/GenBank/DDBJ whole genome shotgun (WGS) entry which is preliminary data.</text>
</comment>
<dbReference type="Proteomes" id="UP000031408">
    <property type="component" value="Unassembled WGS sequence"/>
</dbReference>
<accession>A0A0C1L9B1</accession>
<dbReference type="EMBL" id="JSVC01000002">
    <property type="protein sequence ID" value="KIC96096.1"/>
    <property type="molecule type" value="Genomic_DNA"/>
</dbReference>
<dbReference type="AlphaFoldDB" id="A0A0C1L9B1"/>
<dbReference type="PANTHER" id="PTHR43737">
    <property type="entry name" value="BLL7424 PROTEIN"/>
    <property type="match status" value="1"/>
</dbReference>
<proteinExistence type="predicted"/>
<reference evidence="1 2" key="1">
    <citation type="submission" date="2014-11" db="EMBL/GenBank/DDBJ databases">
        <title>Genome sequence of Flavihumibacter solisilvae 3-3.</title>
        <authorList>
            <person name="Zhou G."/>
            <person name="Li M."/>
            <person name="Wang G."/>
        </authorList>
    </citation>
    <scope>NUCLEOTIDE SEQUENCE [LARGE SCALE GENOMIC DNA]</scope>
    <source>
        <strain evidence="1 2">3-3</strain>
    </source>
</reference>
<protein>
    <submittedName>
        <fullName evidence="1">Twin-arginine translocation pathway signal</fullName>
    </submittedName>
</protein>
<evidence type="ECO:0000313" key="1">
    <source>
        <dbReference type="EMBL" id="KIC96096.1"/>
    </source>
</evidence>
<gene>
    <name evidence="1" type="ORF">OI18_02720</name>
</gene>
<keyword evidence="2" id="KW-1185">Reference proteome</keyword>
<dbReference type="InterPro" id="IPR010869">
    <property type="entry name" value="DUF1501"/>
</dbReference>
<organism evidence="1 2">
    <name type="scientific">Flavihumibacter solisilvae</name>
    <dbReference type="NCBI Taxonomy" id="1349421"/>
    <lineage>
        <taxon>Bacteria</taxon>
        <taxon>Pseudomonadati</taxon>
        <taxon>Bacteroidota</taxon>
        <taxon>Chitinophagia</taxon>
        <taxon>Chitinophagales</taxon>
        <taxon>Chitinophagaceae</taxon>
        <taxon>Flavihumibacter</taxon>
    </lineage>
</organism>
<sequence length="399" mass="44432">MLIKRRSFIQSGSLAAASLFVPRMLKAFEGPGALPAGNKILIVLQLTGGNDGLNTFIPYRNDLYYRSRPRIGIKRERALHLTDEMGVNSALPYFKTLFDEGNMGILNSVGYPQPDRSHFRSMDIWHTASNSTEYLNTGWLGRYLDQECASCEHPSQALEIDEVLGLCLKGNIHNGIAFTDAARLYRTAKDPLLTKLVSSHEHEHSSHTVDYLYQTLAGTVNNAGYIFQNSRQFPVSAAYPGTSIGKDLKTIASLILSDINTCVYYLSVGSFDTHAAQESRQQKLFRDLDEAIAVFVADMKRHSRFDDILIAGFSEFGRRVEQNSSGGTDHGAANNMFFLGGKIKQQGLLNDLPDLADLDDGDIRYKVDFRQVYATLLESWLGVQSQTILNGKFTPLPFL</sequence>
<dbReference type="Pfam" id="PF07394">
    <property type="entry name" value="DUF1501"/>
    <property type="match status" value="1"/>
</dbReference>
<dbReference type="RefSeq" id="WP_039136909.1">
    <property type="nucleotide sequence ID" value="NZ_JSVC01000002.1"/>
</dbReference>
<evidence type="ECO:0000313" key="2">
    <source>
        <dbReference type="Proteomes" id="UP000031408"/>
    </source>
</evidence>